<gene>
    <name evidence="2" type="ORF">FNA67_08935</name>
</gene>
<evidence type="ECO:0000256" key="1">
    <source>
        <dbReference type="ARBA" id="ARBA00023002"/>
    </source>
</evidence>
<protein>
    <submittedName>
        <fullName evidence="2">Aldo/keto reductase</fullName>
    </submittedName>
</protein>
<dbReference type="GO" id="GO:0005829">
    <property type="term" value="C:cytosol"/>
    <property type="evidence" value="ECO:0007669"/>
    <property type="project" value="TreeGrafter"/>
</dbReference>
<proteinExistence type="predicted"/>
<dbReference type="SUPFAM" id="SSF51430">
    <property type="entry name" value="NAD(P)-linked oxidoreductase"/>
    <property type="match status" value="1"/>
</dbReference>
<evidence type="ECO:0000313" key="2">
    <source>
        <dbReference type="EMBL" id="QEE20290.1"/>
    </source>
</evidence>
<evidence type="ECO:0000313" key="3">
    <source>
        <dbReference type="Proteomes" id="UP000321062"/>
    </source>
</evidence>
<name>A0A5B9DLY8_9HYPH</name>
<dbReference type="InterPro" id="IPR023210">
    <property type="entry name" value="NADP_OxRdtase_dom"/>
</dbReference>
<dbReference type="EMBL" id="CP041690">
    <property type="protein sequence ID" value="QEE20290.1"/>
    <property type="molecule type" value="Genomic_DNA"/>
</dbReference>
<keyword evidence="3" id="KW-1185">Reference proteome</keyword>
<dbReference type="InterPro" id="IPR050523">
    <property type="entry name" value="AKR_Detox_Biosynth"/>
</dbReference>
<dbReference type="InterPro" id="IPR036812">
    <property type="entry name" value="NAD(P)_OxRdtase_dom_sf"/>
</dbReference>
<accession>A0A5B9DLY8</accession>
<dbReference type="RefSeq" id="WP_147655799.1">
    <property type="nucleotide sequence ID" value="NZ_BMFM01000001.1"/>
</dbReference>
<dbReference type="KEGG" id="yti:FNA67_08935"/>
<dbReference type="Gene3D" id="3.20.20.100">
    <property type="entry name" value="NADP-dependent oxidoreductase domain"/>
    <property type="match status" value="1"/>
</dbReference>
<dbReference type="PANTHER" id="PTHR43364:SF4">
    <property type="entry name" value="NAD(P)-LINKED OXIDOREDUCTASE SUPERFAMILY PROTEIN"/>
    <property type="match status" value="1"/>
</dbReference>
<dbReference type="OrthoDB" id="9772407at2"/>
<dbReference type="Proteomes" id="UP000321062">
    <property type="component" value="Chromosome"/>
</dbReference>
<reference evidence="2 3" key="1">
    <citation type="journal article" date="2015" name="Int. J. Syst. Evol. Microbiol.">
        <title>Youhaiella tibetensis gen. nov., sp. nov., isolated from subsurface sediment.</title>
        <authorList>
            <person name="Wang Y.X."/>
            <person name="Huang F.Q."/>
            <person name="Nogi Y."/>
            <person name="Pang S.J."/>
            <person name="Wang P.K."/>
            <person name="Lv J."/>
        </authorList>
    </citation>
    <scope>NUCLEOTIDE SEQUENCE [LARGE SCALE GENOMIC DNA]</scope>
    <source>
        <strain evidence="3">fig4</strain>
    </source>
</reference>
<keyword evidence="1" id="KW-0560">Oxidoreductase</keyword>
<dbReference type="Pfam" id="PF00248">
    <property type="entry name" value="Aldo_ket_red"/>
    <property type="match status" value="1"/>
</dbReference>
<organism evidence="2 3">
    <name type="scientific">Paradevosia tibetensis</name>
    <dbReference type="NCBI Taxonomy" id="1447062"/>
    <lineage>
        <taxon>Bacteria</taxon>
        <taxon>Pseudomonadati</taxon>
        <taxon>Pseudomonadota</taxon>
        <taxon>Alphaproteobacteria</taxon>
        <taxon>Hyphomicrobiales</taxon>
        <taxon>Devosiaceae</taxon>
        <taxon>Paradevosia</taxon>
    </lineage>
</organism>
<dbReference type="AlphaFoldDB" id="A0A5B9DLY8"/>
<dbReference type="PANTHER" id="PTHR43364">
    <property type="entry name" value="NADH-SPECIFIC METHYLGLYOXAL REDUCTASE-RELATED"/>
    <property type="match status" value="1"/>
</dbReference>
<sequence>MSATTIVPRNPLGQTGLSPSILSLGSWHTYDRMDFHAAAALLRKAVNAGINLFDVGVYGTADTQPPPITDILFSAMVRAAGLRREDYLLSSKLWLDFNDERGFRPQLERALYRVGVDYADLVILGDLRRNDLSLRDLVLDLAGLRKAGLIRAWGVNNWSAGSIRSLIDISAAEGVEGPQLAQLKYSVARRSIPDGEPFAALFADGFAMQSSDVMEGGILAGRTSPAREVGRDPGGIRERIVATAEPLARLAASYGASAAQICIAFALSHPNNVSTLFGATRLEQLDQAIAALGLLERIGAEELRAAVEPFWCDRGIVDPEGP</sequence>
<dbReference type="GO" id="GO:0016491">
    <property type="term" value="F:oxidoreductase activity"/>
    <property type="evidence" value="ECO:0007669"/>
    <property type="project" value="UniProtKB-KW"/>
</dbReference>